<dbReference type="NCBIfam" id="TIGR01141">
    <property type="entry name" value="hisC"/>
    <property type="match status" value="1"/>
</dbReference>
<dbReference type="Gene3D" id="3.40.640.10">
    <property type="entry name" value="Type I PLP-dependent aspartate aminotransferase-like (Major domain)"/>
    <property type="match status" value="1"/>
</dbReference>
<dbReference type="Gene3D" id="3.90.1150.10">
    <property type="entry name" value="Aspartate Aminotransferase, domain 1"/>
    <property type="match status" value="1"/>
</dbReference>
<dbReference type="EMBL" id="QFOT01000050">
    <property type="protein sequence ID" value="PZP55796.1"/>
    <property type="molecule type" value="Genomic_DNA"/>
</dbReference>
<dbReference type="PANTHER" id="PTHR43643:SF3">
    <property type="entry name" value="HISTIDINOL-PHOSPHATE AMINOTRANSFERASE"/>
    <property type="match status" value="1"/>
</dbReference>
<evidence type="ECO:0000259" key="10">
    <source>
        <dbReference type="Pfam" id="PF00155"/>
    </source>
</evidence>
<keyword evidence="5 9" id="KW-0032">Aminotransferase</keyword>
<dbReference type="PANTHER" id="PTHR43643">
    <property type="entry name" value="HISTIDINOL-PHOSPHATE AMINOTRANSFERASE 2"/>
    <property type="match status" value="1"/>
</dbReference>
<dbReference type="CDD" id="cd00609">
    <property type="entry name" value="AAT_like"/>
    <property type="match status" value="1"/>
</dbReference>
<dbReference type="GO" id="GO:0004400">
    <property type="term" value="F:histidinol-phosphate transaminase activity"/>
    <property type="evidence" value="ECO:0007669"/>
    <property type="project" value="UniProtKB-UniRule"/>
</dbReference>
<proteinExistence type="inferred from homology"/>
<dbReference type="InterPro" id="IPR015422">
    <property type="entry name" value="PyrdxlP-dep_Trfase_small"/>
</dbReference>
<sequence length="358" mass="39414">MKFTPRPGILDIEPYIPGASKGGSGKVIKLSSNENPLGPSPEAVKAYKDTAEKIFRYPDGGSVELREALAKKHNMDAGRIVCGTGSDELISLLCRAYCGEGDEVLYTEHGFLMYPIAALSAGATPVKAAEPERKTDLNALLSAVTDKTKMVFIANPNNPTGALVQKDALLAFHAKLRSDIILVIDSAYAEYVEEENFTDGRDMVDQFDNVVMLRTFSKIYGLGGMRVGWSYSSKEIADILNRIRGIFNLSIATQAAALAALFDDEYIEQSFRNNSEQKKWITSRLEDMGIHVYPGEGNFILFTLGTKEKAIACLNFMKERGILLRGMMAYGLPDCLRMTIGLPEDMQAVDEAMKEFFA</sequence>
<comment type="cofactor">
    <cofactor evidence="1 9">
        <name>pyridoxal 5'-phosphate</name>
        <dbReference type="ChEBI" id="CHEBI:597326"/>
    </cofactor>
</comment>
<evidence type="ECO:0000256" key="3">
    <source>
        <dbReference type="ARBA" id="ARBA00007970"/>
    </source>
</evidence>
<comment type="caution">
    <text evidence="11">The sequence shown here is derived from an EMBL/GenBank/DDBJ whole genome shotgun (WGS) entry which is preliminary data.</text>
</comment>
<dbReference type="InterPro" id="IPR004839">
    <property type="entry name" value="Aminotransferase_I/II_large"/>
</dbReference>
<evidence type="ECO:0000256" key="6">
    <source>
        <dbReference type="ARBA" id="ARBA00022679"/>
    </source>
</evidence>
<dbReference type="Proteomes" id="UP000249739">
    <property type="component" value="Unassembled WGS sequence"/>
</dbReference>
<name>A0A2W5HCE5_9BACT</name>
<evidence type="ECO:0000256" key="4">
    <source>
        <dbReference type="ARBA" id="ARBA00011738"/>
    </source>
</evidence>
<keyword evidence="7 9" id="KW-0663">Pyridoxal phosphate</keyword>
<evidence type="ECO:0000256" key="8">
    <source>
        <dbReference type="ARBA" id="ARBA00047481"/>
    </source>
</evidence>
<evidence type="ECO:0000256" key="1">
    <source>
        <dbReference type="ARBA" id="ARBA00001933"/>
    </source>
</evidence>
<evidence type="ECO:0000256" key="7">
    <source>
        <dbReference type="ARBA" id="ARBA00022898"/>
    </source>
</evidence>
<dbReference type="UniPathway" id="UPA00031">
    <property type="reaction ID" value="UER00012"/>
</dbReference>
<dbReference type="Pfam" id="PF00155">
    <property type="entry name" value="Aminotran_1_2"/>
    <property type="match status" value="1"/>
</dbReference>
<evidence type="ECO:0000313" key="11">
    <source>
        <dbReference type="EMBL" id="PZP55796.1"/>
    </source>
</evidence>
<comment type="pathway">
    <text evidence="2 9">Amino-acid biosynthesis; L-histidine biosynthesis; L-histidine from 5-phospho-alpha-D-ribose 1-diphosphate: step 7/9.</text>
</comment>
<gene>
    <name evidence="9" type="primary">hisC</name>
    <name evidence="11" type="ORF">DI586_05710</name>
</gene>
<evidence type="ECO:0000256" key="5">
    <source>
        <dbReference type="ARBA" id="ARBA00022576"/>
    </source>
</evidence>
<dbReference type="SUPFAM" id="SSF53383">
    <property type="entry name" value="PLP-dependent transferases"/>
    <property type="match status" value="1"/>
</dbReference>
<dbReference type="InterPro" id="IPR050106">
    <property type="entry name" value="HistidinolP_aminotransfase"/>
</dbReference>
<evidence type="ECO:0000256" key="9">
    <source>
        <dbReference type="HAMAP-Rule" id="MF_01023"/>
    </source>
</evidence>
<dbReference type="GO" id="GO:0030170">
    <property type="term" value="F:pyridoxal phosphate binding"/>
    <property type="evidence" value="ECO:0007669"/>
    <property type="project" value="InterPro"/>
</dbReference>
<dbReference type="InterPro" id="IPR005861">
    <property type="entry name" value="HisP_aminotrans"/>
</dbReference>
<comment type="catalytic activity">
    <reaction evidence="8 9">
        <text>L-histidinol phosphate + 2-oxoglutarate = 3-(imidazol-4-yl)-2-oxopropyl phosphate + L-glutamate</text>
        <dbReference type="Rhea" id="RHEA:23744"/>
        <dbReference type="ChEBI" id="CHEBI:16810"/>
        <dbReference type="ChEBI" id="CHEBI:29985"/>
        <dbReference type="ChEBI" id="CHEBI:57766"/>
        <dbReference type="ChEBI" id="CHEBI:57980"/>
        <dbReference type="EC" id="2.6.1.9"/>
    </reaction>
</comment>
<dbReference type="InterPro" id="IPR015421">
    <property type="entry name" value="PyrdxlP-dep_Trfase_major"/>
</dbReference>
<dbReference type="AlphaFoldDB" id="A0A2W5HCE5"/>
<keyword evidence="9" id="KW-0368">Histidine biosynthesis</keyword>
<dbReference type="InterPro" id="IPR015424">
    <property type="entry name" value="PyrdxlP-dep_Trfase"/>
</dbReference>
<accession>A0A2W5HCE5</accession>
<dbReference type="HAMAP" id="MF_01023">
    <property type="entry name" value="HisC_aminotrans_2"/>
    <property type="match status" value="1"/>
</dbReference>
<feature type="domain" description="Aminotransferase class I/classII large" evidence="10">
    <location>
        <begin position="26"/>
        <end position="345"/>
    </location>
</feature>
<feature type="modified residue" description="N6-(pyridoxal phosphate)lysine" evidence="9">
    <location>
        <position position="218"/>
    </location>
</feature>
<evidence type="ECO:0000256" key="2">
    <source>
        <dbReference type="ARBA" id="ARBA00005011"/>
    </source>
</evidence>
<protein>
    <recommendedName>
        <fullName evidence="9">Histidinol-phosphate aminotransferase</fullName>
        <ecNumber evidence="9">2.6.1.9</ecNumber>
    </recommendedName>
    <alternativeName>
        <fullName evidence="9">Imidazole acetol-phosphate transaminase</fullName>
    </alternativeName>
</protein>
<organism evidence="11 12">
    <name type="scientific">Micavibrio aeruginosavorus</name>
    <dbReference type="NCBI Taxonomy" id="349221"/>
    <lineage>
        <taxon>Bacteria</taxon>
        <taxon>Pseudomonadati</taxon>
        <taxon>Bdellovibrionota</taxon>
        <taxon>Bdellovibrionia</taxon>
        <taxon>Bdellovibrionales</taxon>
        <taxon>Pseudobdellovibrionaceae</taxon>
        <taxon>Micavibrio</taxon>
    </lineage>
</organism>
<keyword evidence="6 9" id="KW-0808">Transferase</keyword>
<comment type="similarity">
    <text evidence="3 9">Belongs to the class-II pyridoxal-phosphate-dependent aminotransferase family. Histidinol-phosphate aminotransferase subfamily.</text>
</comment>
<dbReference type="EC" id="2.6.1.9" evidence="9"/>
<reference evidence="11 12" key="1">
    <citation type="submission" date="2017-08" db="EMBL/GenBank/DDBJ databases">
        <title>Infants hospitalized years apart are colonized by the same room-sourced microbial strains.</title>
        <authorList>
            <person name="Brooks B."/>
            <person name="Olm M.R."/>
            <person name="Firek B.A."/>
            <person name="Baker R."/>
            <person name="Thomas B.C."/>
            <person name="Morowitz M.J."/>
            <person name="Banfield J.F."/>
        </authorList>
    </citation>
    <scope>NUCLEOTIDE SEQUENCE [LARGE SCALE GENOMIC DNA]</scope>
    <source>
        <strain evidence="11">S2_006_000_R2_64</strain>
    </source>
</reference>
<keyword evidence="9" id="KW-0028">Amino-acid biosynthesis</keyword>
<dbReference type="GO" id="GO:0000105">
    <property type="term" value="P:L-histidine biosynthetic process"/>
    <property type="evidence" value="ECO:0007669"/>
    <property type="project" value="UniProtKB-UniRule"/>
</dbReference>
<evidence type="ECO:0000313" key="12">
    <source>
        <dbReference type="Proteomes" id="UP000249739"/>
    </source>
</evidence>
<comment type="subunit">
    <text evidence="4 9">Homodimer.</text>
</comment>